<reference evidence="1 2" key="1">
    <citation type="journal article" date="2006" name="Science">
        <title>The genome of black cottonwood, Populus trichocarpa (Torr. &amp; Gray).</title>
        <authorList>
            <person name="Tuskan G.A."/>
            <person name="Difazio S."/>
            <person name="Jansson S."/>
            <person name="Bohlmann J."/>
            <person name="Grigoriev I."/>
            <person name="Hellsten U."/>
            <person name="Putnam N."/>
            <person name="Ralph S."/>
            <person name="Rombauts S."/>
            <person name="Salamov A."/>
            <person name="Schein J."/>
            <person name="Sterck L."/>
            <person name="Aerts A."/>
            <person name="Bhalerao R.R."/>
            <person name="Bhalerao R.P."/>
            <person name="Blaudez D."/>
            <person name="Boerjan W."/>
            <person name="Brun A."/>
            <person name="Brunner A."/>
            <person name="Busov V."/>
            <person name="Campbell M."/>
            <person name="Carlson J."/>
            <person name="Chalot M."/>
            <person name="Chapman J."/>
            <person name="Chen G.L."/>
            <person name="Cooper D."/>
            <person name="Coutinho P.M."/>
            <person name="Couturier J."/>
            <person name="Covert S."/>
            <person name="Cronk Q."/>
            <person name="Cunningham R."/>
            <person name="Davis J."/>
            <person name="Degroeve S."/>
            <person name="Dejardin A."/>
            <person name="Depamphilis C."/>
            <person name="Detter J."/>
            <person name="Dirks B."/>
            <person name="Dubchak I."/>
            <person name="Duplessis S."/>
            <person name="Ehlting J."/>
            <person name="Ellis B."/>
            <person name="Gendler K."/>
            <person name="Goodstein D."/>
            <person name="Gribskov M."/>
            <person name="Grimwood J."/>
            <person name="Groover A."/>
            <person name="Gunter L."/>
            <person name="Hamberger B."/>
            <person name="Heinze B."/>
            <person name="Helariutta Y."/>
            <person name="Henrissat B."/>
            <person name="Holligan D."/>
            <person name="Holt R."/>
            <person name="Huang W."/>
            <person name="Islam-Faridi N."/>
            <person name="Jones S."/>
            <person name="Jones-Rhoades M."/>
            <person name="Jorgensen R."/>
            <person name="Joshi C."/>
            <person name="Kangasjarvi J."/>
            <person name="Karlsson J."/>
            <person name="Kelleher C."/>
            <person name="Kirkpatrick R."/>
            <person name="Kirst M."/>
            <person name="Kohler A."/>
            <person name="Kalluri U."/>
            <person name="Larimer F."/>
            <person name="Leebens-Mack J."/>
            <person name="Leple J.C."/>
            <person name="Locascio P."/>
            <person name="Lou Y."/>
            <person name="Lucas S."/>
            <person name="Martin F."/>
            <person name="Montanini B."/>
            <person name="Napoli C."/>
            <person name="Nelson D.R."/>
            <person name="Nelson C."/>
            <person name="Nieminen K."/>
            <person name="Nilsson O."/>
            <person name="Pereda V."/>
            <person name="Peter G."/>
            <person name="Philippe R."/>
            <person name="Pilate G."/>
            <person name="Poliakov A."/>
            <person name="Razumovskaya J."/>
            <person name="Richardson P."/>
            <person name="Rinaldi C."/>
            <person name="Ritland K."/>
            <person name="Rouze P."/>
            <person name="Ryaboy D."/>
            <person name="Schmutz J."/>
            <person name="Schrader J."/>
            <person name="Segerman B."/>
            <person name="Shin H."/>
            <person name="Siddiqui A."/>
            <person name="Sterky F."/>
            <person name="Terry A."/>
            <person name="Tsai C.J."/>
            <person name="Uberbacher E."/>
            <person name="Unneberg P."/>
            <person name="Vahala J."/>
            <person name="Wall K."/>
            <person name="Wessler S."/>
            <person name="Yang G."/>
            <person name="Yin T."/>
            <person name="Douglas C."/>
            <person name="Marra M."/>
            <person name="Sandberg G."/>
            <person name="Van de Peer Y."/>
            <person name="Rokhsar D."/>
        </authorList>
    </citation>
    <scope>NUCLEOTIDE SEQUENCE [LARGE SCALE GENOMIC DNA]</scope>
    <source>
        <strain evidence="2">cv. Nisqually</strain>
    </source>
</reference>
<keyword evidence="2" id="KW-1185">Reference proteome</keyword>
<comment type="caution">
    <text evidence="1">The sequence shown here is derived from an EMBL/GenBank/DDBJ whole genome shotgun (WGS) entry which is preliminary data.</text>
</comment>
<evidence type="ECO:0000313" key="1">
    <source>
        <dbReference type="EMBL" id="KAI9391242.1"/>
    </source>
</evidence>
<name>A0ACC0SPU3_POPTR</name>
<evidence type="ECO:0000313" key="2">
    <source>
        <dbReference type="Proteomes" id="UP000006729"/>
    </source>
</evidence>
<proteinExistence type="predicted"/>
<gene>
    <name evidence="1" type="ORF">POPTR_007G062222v4</name>
</gene>
<dbReference type="EMBL" id="CM009296">
    <property type="protein sequence ID" value="KAI9391242.1"/>
    <property type="molecule type" value="Genomic_DNA"/>
</dbReference>
<sequence length="99" mass="10724">MALEEKGAGLRSFAPPYSLSLHRFSSSHGLITGSELVVRNRSGALSSPLVVLFSNECKSFSNLFPFDTCLPIGKEGSATSVSIGCFLYCCYCPRILNLR</sequence>
<organism evidence="1 2">
    <name type="scientific">Populus trichocarpa</name>
    <name type="common">Western balsam poplar</name>
    <name type="synonym">Populus balsamifera subsp. trichocarpa</name>
    <dbReference type="NCBI Taxonomy" id="3694"/>
    <lineage>
        <taxon>Eukaryota</taxon>
        <taxon>Viridiplantae</taxon>
        <taxon>Streptophyta</taxon>
        <taxon>Embryophyta</taxon>
        <taxon>Tracheophyta</taxon>
        <taxon>Spermatophyta</taxon>
        <taxon>Magnoliopsida</taxon>
        <taxon>eudicotyledons</taxon>
        <taxon>Gunneridae</taxon>
        <taxon>Pentapetalae</taxon>
        <taxon>rosids</taxon>
        <taxon>fabids</taxon>
        <taxon>Malpighiales</taxon>
        <taxon>Salicaceae</taxon>
        <taxon>Saliceae</taxon>
        <taxon>Populus</taxon>
    </lineage>
</organism>
<protein>
    <submittedName>
        <fullName evidence="1">Uncharacterized protein</fullName>
    </submittedName>
</protein>
<accession>A0ACC0SPU3</accession>
<dbReference type="Proteomes" id="UP000006729">
    <property type="component" value="Chromosome 7"/>
</dbReference>